<dbReference type="RefSeq" id="XP_017868842.1">
    <property type="nucleotide sequence ID" value="XM_018013353.1"/>
</dbReference>
<dbReference type="PANTHER" id="PTHR21178">
    <property type="entry name" value="CILIA- AND FLAGELLA-ASSOCIATED PROTEIN 61"/>
    <property type="match status" value="1"/>
</dbReference>
<dbReference type="InterPro" id="IPR032151">
    <property type="entry name" value="CFAP61_N"/>
</dbReference>
<reference evidence="3" key="2">
    <citation type="journal article" date="2016" name="G3 (Bethesda)">
        <title>Genome Evolution in Three Species of Cactophilic Drosophila.</title>
        <authorList>
            <person name="Sanchez-Flores A."/>
            <person name="Penazola F."/>
            <person name="Carpinteyro-Ponce J."/>
            <person name="Nazario-Yepiz N."/>
            <person name="Abreu-Goodger C."/>
            <person name="Machado C.A."/>
            <person name="Markow T.A."/>
        </authorList>
    </citation>
    <scope>NUCLEOTIDE SEQUENCE [LARGE SCALE GENOMIC DNA]</scope>
</reference>
<organism evidence="3 4">
    <name type="scientific">Drosophila arizonae</name>
    <name type="common">Fruit fly</name>
    <dbReference type="NCBI Taxonomy" id="7263"/>
    <lineage>
        <taxon>Eukaryota</taxon>
        <taxon>Metazoa</taxon>
        <taxon>Ecdysozoa</taxon>
        <taxon>Arthropoda</taxon>
        <taxon>Hexapoda</taxon>
        <taxon>Insecta</taxon>
        <taxon>Pterygota</taxon>
        <taxon>Neoptera</taxon>
        <taxon>Endopterygota</taxon>
        <taxon>Diptera</taxon>
        <taxon>Brachycera</taxon>
        <taxon>Muscomorpha</taxon>
        <taxon>Ephydroidea</taxon>
        <taxon>Drosophilidae</taxon>
        <taxon>Drosophila</taxon>
    </lineage>
</organism>
<evidence type="ECO:0000313" key="4">
    <source>
        <dbReference type="RefSeq" id="XP_017868842.1"/>
    </source>
</evidence>
<reference evidence="4" key="3">
    <citation type="submission" date="2025-08" db="UniProtKB">
        <authorList>
            <consortium name="RefSeq"/>
        </authorList>
    </citation>
    <scope>IDENTIFICATION</scope>
    <source>
        <tissue evidence="4">Whole organism</tissue>
    </source>
</reference>
<dbReference type="Pfam" id="PF16092">
    <property type="entry name" value="CFAP61_N"/>
    <property type="match status" value="1"/>
</dbReference>
<dbReference type="Proteomes" id="UP000694904">
    <property type="component" value="Chromosome 5"/>
</dbReference>
<dbReference type="GeneID" id="108617537"/>
<gene>
    <name evidence="4" type="primary">LOC108617537</name>
</gene>
<dbReference type="InterPro" id="IPR038884">
    <property type="entry name" value="CFAP61"/>
</dbReference>
<keyword evidence="4" id="KW-0966">Cell projection</keyword>
<dbReference type="SUPFAM" id="SSF51905">
    <property type="entry name" value="FAD/NAD(P)-binding domain"/>
    <property type="match status" value="1"/>
</dbReference>
<dbReference type="PANTHER" id="PTHR21178:SF8">
    <property type="entry name" value="CILIA- AND FLAGELLA-ASSOCIATED PROTEIN 61"/>
    <property type="match status" value="1"/>
</dbReference>
<feature type="domain" description="CFAP61 dimerisation" evidence="2">
    <location>
        <begin position="1086"/>
        <end position="1200"/>
    </location>
</feature>
<feature type="domain" description="Cilia- and flagella-associated protein 61 N-terminal" evidence="1">
    <location>
        <begin position="3"/>
        <end position="275"/>
    </location>
</feature>
<dbReference type="Pfam" id="PF23150">
    <property type="entry name" value="CFAP61_dimer"/>
    <property type="match status" value="1"/>
</dbReference>
<name>A0ABM1PNQ6_DROAR</name>
<dbReference type="InterPro" id="IPR036188">
    <property type="entry name" value="FAD/NAD-bd_sf"/>
</dbReference>
<keyword evidence="4" id="KW-0282">Flagellum</keyword>
<proteinExistence type="predicted"/>
<protein>
    <submittedName>
        <fullName evidence="4">Cilia- and flagella-associated protein 61 isoform X1</fullName>
    </submittedName>
</protein>
<dbReference type="InterPro" id="IPR056299">
    <property type="entry name" value="CFAP61_dimer"/>
</dbReference>
<evidence type="ECO:0000259" key="1">
    <source>
        <dbReference type="Pfam" id="PF16092"/>
    </source>
</evidence>
<keyword evidence="3" id="KW-1185">Reference proteome</keyword>
<evidence type="ECO:0000313" key="3">
    <source>
        <dbReference type="Proteomes" id="UP000694904"/>
    </source>
</evidence>
<sequence length="1285" mass="150546">MYSVRSATKENAQELTLLIHDSHVKWFGNKRIKYDVKESFKAYQTHRLIALRDDSIVAFAEFRNYPAIGPLPSDNWLDWLLHRYCITVSVSWLNTLFFTFCIYREDEPESLLALIREVFYRENRLLYLIAVRMPYLAKHTHYIEHFDDLAKYCQIFYPREFSIESNANTQSVFIVKRYGLLPAITYRKALAEDNDDIVEMHSRELPEMRAALGDFYIAEELMRTDEDAKNSVIIVTEIQNENHESMTAGFMWLNANVDIRYYVRNYEMEMFGNLLSFNPAKPSGFEEITVMWTERTPEAQLFTAAAMHELCESTVLGGIQSNGSSMSATSLGKIKISSIDGNILDVPKKASIDKFYAHEYLYLKFSYIFEKFGTLHYYINKHDKVVNLFYNVDPKNRKKDGLQLSSNVFELRFICVSNDFPLPRLFNCLNAMYSAFPDRDYCIMAIPKTATALRSHVEALKYFMPVAQRPTDVTNLQDIFITHRSTIFGEISLFPLQSEDIELIMDMFRDVSKPAHERPFSSASVSFVYNSKINALADIENEILVIKQIMADVLSNENSEYNFFTIRCGNSTKPVHENTAVGYVVLRKYLNRHELLHHFHLPNNDPHLENERAEIISLRLHPLYHNCCDLILRNLAAKTNYYDFYFIYARNRFLFSNDLKSMMMQIEPSPRKKSFFKRRQTKTVGPTFEGLPELDYFNDQLVVFRHKLSPTQWFGKNTRLVVLGFTPVARAFLRQLVFQWNTKDHSNSESFTCLPRLQVTVIAAPGLVEAEYDCMFQCSHCESRKHCYMHCQNHSCYVRDTIKRMDLRLRIHFVAGHIDYINRERKYVKINQTCDVHYDTLLLMNYKFFSLTIQGLHLSVVPCNFIEINSRLDKFLLFYKLRVLNEDRKRQYKIIVYGTNLSTYEGIEFLMSHGVAPERIVLVQPKVKIGTEEEQKLNCPYVDQNLQYLLDEMLEDLGIVIHRDLTLTHWETNDMKDYIIEAIFTSFKFNKTVTFDCDLFISFKDGYMDFATLHSLKKSKITVKDGMVVVNKNFQTNDPNIYAAGRFIKMIDNINHQYQYTNAMETAKKLMHILHISPSDLNFEYKYSQCTFFTALLPLDYYITKLTMPRRYMASFVNIPCQKCTMTTYNEDSTFCRIGLNHKMIVDEIVIVTKHPIVLDFLEHFCGKHETLLNNLKARYVAGSIKCFLQFLQEPWTELLTHVNFEEYQAENHKILMPMLQNMSRGPSNQLREFNQHILEQNLLDFIRKHRQDFCNEFALPEDYCAEDTSGGNCKHVGPSPDYKF</sequence>
<reference evidence="3" key="1">
    <citation type="journal article" date="1997" name="Nucleic Acids Res.">
        <title>tRNAscan-SE: a program for improved detection of transfer RNA genes in genomic sequence.</title>
        <authorList>
            <person name="Lowe T.M."/>
            <person name="Eddy S.R."/>
        </authorList>
    </citation>
    <scope>NUCLEOTIDE SEQUENCE [LARGE SCALE GENOMIC DNA]</scope>
</reference>
<dbReference type="Gene3D" id="3.50.50.60">
    <property type="entry name" value="FAD/NAD(P)-binding domain"/>
    <property type="match status" value="2"/>
</dbReference>
<accession>A0ABM1PNQ6</accession>
<evidence type="ECO:0000259" key="2">
    <source>
        <dbReference type="Pfam" id="PF23150"/>
    </source>
</evidence>
<keyword evidence="4" id="KW-0969">Cilium</keyword>